<keyword evidence="1" id="KW-0521">NADP</keyword>
<proteinExistence type="predicted"/>
<dbReference type="PANTHER" id="PTHR48106">
    <property type="entry name" value="QUINONE OXIDOREDUCTASE PIG3-RELATED"/>
    <property type="match status" value="1"/>
</dbReference>
<keyword evidence="2" id="KW-0560">Oxidoreductase</keyword>
<evidence type="ECO:0000259" key="3">
    <source>
        <dbReference type="Pfam" id="PF08240"/>
    </source>
</evidence>
<dbReference type="InterPro" id="IPR011032">
    <property type="entry name" value="GroES-like_sf"/>
</dbReference>
<dbReference type="Gene3D" id="3.90.180.10">
    <property type="entry name" value="Medium-chain alcohol dehydrogenases, catalytic domain"/>
    <property type="match status" value="1"/>
</dbReference>
<dbReference type="Gene3D" id="3.40.50.720">
    <property type="entry name" value="NAD(P)-binding Rossmann-like Domain"/>
    <property type="match status" value="1"/>
</dbReference>
<accession>A0A813EZ94</accession>
<organism evidence="4 5">
    <name type="scientific">Polarella glacialis</name>
    <name type="common">Dinoflagellate</name>
    <dbReference type="NCBI Taxonomy" id="89957"/>
    <lineage>
        <taxon>Eukaryota</taxon>
        <taxon>Sar</taxon>
        <taxon>Alveolata</taxon>
        <taxon>Dinophyceae</taxon>
        <taxon>Suessiales</taxon>
        <taxon>Suessiaceae</taxon>
        <taxon>Polarella</taxon>
    </lineage>
</organism>
<dbReference type="GO" id="GO:0070402">
    <property type="term" value="F:NADPH binding"/>
    <property type="evidence" value="ECO:0007669"/>
    <property type="project" value="TreeGrafter"/>
</dbReference>
<comment type="caution">
    <text evidence="4">The sequence shown here is derived from an EMBL/GenBank/DDBJ whole genome shotgun (WGS) entry which is preliminary data.</text>
</comment>
<evidence type="ECO:0000256" key="1">
    <source>
        <dbReference type="ARBA" id="ARBA00022857"/>
    </source>
</evidence>
<dbReference type="InterPro" id="IPR013154">
    <property type="entry name" value="ADH-like_N"/>
</dbReference>
<dbReference type="InterPro" id="IPR036291">
    <property type="entry name" value="NAD(P)-bd_dom_sf"/>
</dbReference>
<dbReference type="GO" id="GO:0016651">
    <property type="term" value="F:oxidoreductase activity, acting on NAD(P)H"/>
    <property type="evidence" value="ECO:0007669"/>
    <property type="project" value="TreeGrafter"/>
</dbReference>
<evidence type="ECO:0000256" key="2">
    <source>
        <dbReference type="ARBA" id="ARBA00023002"/>
    </source>
</evidence>
<dbReference type="SUPFAM" id="SSF50129">
    <property type="entry name" value="GroES-like"/>
    <property type="match status" value="1"/>
</dbReference>
<name>A0A813EZ94_POLGL</name>
<feature type="domain" description="Alcohol dehydrogenase-like N-terminal" evidence="3">
    <location>
        <begin position="10"/>
        <end position="95"/>
    </location>
</feature>
<gene>
    <name evidence="4" type="ORF">PGLA1383_LOCUS22421</name>
</gene>
<dbReference type="AlphaFoldDB" id="A0A813EZ94"/>
<keyword evidence="5" id="KW-1185">Reference proteome</keyword>
<feature type="non-terminal residue" evidence="4">
    <location>
        <position position="232"/>
    </location>
</feature>
<dbReference type="Pfam" id="PF08240">
    <property type="entry name" value="ADH_N"/>
    <property type="match status" value="1"/>
</dbReference>
<evidence type="ECO:0000313" key="5">
    <source>
        <dbReference type="Proteomes" id="UP000654075"/>
    </source>
</evidence>
<protein>
    <recommendedName>
        <fullName evidence="3">Alcohol dehydrogenase-like N-terminal domain-containing protein</fullName>
    </recommendedName>
</protein>
<dbReference type="Proteomes" id="UP000654075">
    <property type="component" value="Unassembled WGS sequence"/>
</dbReference>
<sequence length="232" mass="24445">VDPTEPPQLKDGEVRVRVEYTGLQPLDGEMLACAGKFGDLKLPHVMGVEGAGTVLQSRNPAFKAGSRIAFLLRRFFDDESHGCWQSQLNLCPERALLIPVPMDVGLNEAAVCITSTVAAMACLRNFNRGDTIVVTGACGAVGLSLLQLGALRGFRVIGLVRGEERMAWLTQEISDCGSVAVIDMTDPGWMQIAMSVCGRGGMRPDAIDGGSGEEYGGADGVIDGVGGEAFTA</sequence>
<reference evidence="4" key="1">
    <citation type="submission" date="2021-02" db="EMBL/GenBank/DDBJ databases">
        <authorList>
            <person name="Dougan E. K."/>
            <person name="Rhodes N."/>
            <person name="Thang M."/>
            <person name="Chan C."/>
        </authorList>
    </citation>
    <scope>NUCLEOTIDE SEQUENCE</scope>
</reference>
<evidence type="ECO:0000313" key="4">
    <source>
        <dbReference type="EMBL" id="CAE8604247.1"/>
    </source>
</evidence>
<dbReference type="SUPFAM" id="SSF51735">
    <property type="entry name" value="NAD(P)-binding Rossmann-fold domains"/>
    <property type="match status" value="1"/>
</dbReference>
<dbReference type="EMBL" id="CAJNNV010016176">
    <property type="protein sequence ID" value="CAE8604247.1"/>
    <property type="molecule type" value="Genomic_DNA"/>
</dbReference>
<dbReference type="OrthoDB" id="442258at2759"/>
<feature type="non-terminal residue" evidence="4">
    <location>
        <position position="1"/>
    </location>
</feature>